<dbReference type="Proteomes" id="UP000886824">
    <property type="component" value="Unassembled WGS sequence"/>
</dbReference>
<reference evidence="5" key="1">
    <citation type="journal article" date="2021" name="PeerJ">
        <title>Extensive microbial diversity within the chicken gut microbiome revealed by metagenomics and culture.</title>
        <authorList>
            <person name="Gilroy R."/>
            <person name="Ravi A."/>
            <person name="Getino M."/>
            <person name="Pursley I."/>
            <person name="Horton D.L."/>
            <person name="Alikhan N.F."/>
            <person name="Baker D."/>
            <person name="Gharbi K."/>
            <person name="Hall N."/>
            <person name="Watson M."/>
            <person name="Adriaenssens E.M."/>
            <person name="Foster-Nyarko E."/>
            <person name="Jarju S."/>
            <person name="Secka A."/>
            <person name="Antonio M."/>
            <person name="Oren A."/>
            <person name="Chaudhuri R.R."/>
            <person name="La Ragione R."/>
            <person name="Hildebrand F."/>
            <person name="Pallen M.J."/>
        </authorList>
    </citation>
    <scope>NUCLEOTIDE SEQUENCE</scope>
    <source>
        <strain evidence="5">CHK33-7979</strain>
    </source>
</reference>
<gene>
    <name evidence="5" type="ORF">H9826_00835</name>
</gene>
<keyword evidence="2" id="KW-0238">DNA-binding</keyword>
<organism evidence="5 6">
    <name type="scientific">Candidatus Intestinimonas merdavium</name>
    <dbReference type="NCBI Taxonomy" id="2838622"/>
    <lineage>
        <taxon>Bacteria</taxon>
        <taxon>Bacillati</taxon>
        <taxon>Bacillota</taxon>
        <taxon>Clostridia</taxon>
        <taxon>Eubacteriales</taxon>
        <taxon>Intestinimonas</taxon>
    </lineage>
</organism>
<name>A0A9D1Z3F4_9FIRM</name>
<reference evidence="5" key="2">
    <citation type="submission" date="2021-04" db="EMBL/GenBank/DDBJ databases">
        <authorList>
            <person name="Gilroy R."/>
        </authorList>
    </citation>
    <scope>NUCLEOTIDE SEQUENCE</scope>
    <source>
        <strain evidence="5">CHK33-7979</strain>
    </source>
</reference>
<evidence type="ECO:0000313" key="5">
    <source>
        <dbReference type="EMBL" id="HIY72505.1"/>
    </source>
</evidence>
<dbReference type="InterPro" id="IPR036388">
    <property type="entry name" value="WH-like_DNA-bd_sf"/>
</dbReference>
<evidence type="ECO:0000256" key="2">
    <source>
        <dbReference type="ARBA" id="ARBA00023125"/>
    </source>
</evidence>
<dbReference type="InterPro" id="IPR036390">
    <property type="entry name" value="WH_DNA-bd_sf"/>
</dbReference>
<dbReference type="Gene3D" id="1.10.10.10">
    <property type="entry name" value="Winged helix-like DNA-binding domain superfamily/Winged helix DNA-binding domain"/>
    <property type="match status" value="1"/>
</dbReference>
<dbReference type="PANTHER" id="PTHR42756:SF1">
    <property type="entry name" value="TRANSCRIPTIONAL REPRESSOR OF EMRAB OPERON"/>
    <property type="match status" value="1"/>
</dbReference>
<evidence type="ECO:0000313" key="6">
    <source>
        <dbReference type="Proteomes" id="UP000886824"/>
    </source>
</evidence>
<evidence type="ECO:0000259" key="4">
    <source>
        <dbReference type="PROSITE" id="PS50995"/>
    </source>
</evidence>
<keyword evidence="3" id="KW-0804">Transcription</keyword>
<dbReference type="InterPro" id="IPR000835">
    <property type="entry name" value="HTH_MarR-typ"/>
</dbReference>
<keyword evidence="1" id="KW-0805">Transcription regulation</keyword>
<protein>
    <submittedName>
        <fullName evidence="5">MarR family transcriptional regulator</fullName>
    </submittedName>
</protein>
<evidence type="ECO:0000256" key="3">
    <source>
        <dbReference type="ARBA" id="ARBA00023163"/>
    </source>
</evidence>
<dbReference type="GO" id="GO:0003677">
    <property type="term" value="F:DNA binding"/>
    <property type="evidence" value="ECO:0007669"/>
    <property type="project" value="UniProtKB-KW"/>
</dbReference>
<evidence type="ECO:0000256" key="1">
    <source>
        <dbReference type="ARBA" id="ARBA00023015"/>
    </source>
</evidence>
<feature type="domain" description="HTH marR-type" evidence="4">
    <location>
        <begin position="5"/>
        <end position="143"/>
    </location>
</feature>
<dbReference type="PANTHER" id="PTHR42756">
    <property type="entry name" value="TRANSCRIPTIONAL REGULATOR, MARR"/>
    <property type="match status" value="1"/>
</dbReference>
<dbReference type="Pfam" id="PF12802">
    <property type="entry name" value="MarR_2"/>
    <property type="match status" value="1"/>
</dbReference>
<dbReference type="PROSITE" id="PS50995">
    <property type="entry name" value="HTH_MARR_2"/>
    <property type="match status" value="1"/>
</dbReference>
<dbReference type="SMART" id="SM00347">
    <property type="entry name" value="HTH_MARR"/>
    <property type="match status" value="1"/>
</dbReference>
<comment type="caution">
    <text evidence="5">The sequence shown here is derived from an EMBL/GenBank/DDBJ whole genome shotgun (WGS) entry which is preliminary data.</text>
</comment>
<dbReference type="SUPFAM" id="SSF46785">
    <property type="entry name" value="Winged helix' DNA-binding domain"/>
    <property type="match status" value="1"/>
</dbReference>
<dbReference type="PRINTS" id="PR00598">
    <property type="entry name" value="HTHMARR"/>
</dbReference>
<dbReference type="AlphaFoldDB" id="A0A9D1Z3F4"/>
<accession>A0A9D1Z3F4</accession>
<sequence>MEVRGAKINRFLVEVFDQILRREEEVLTTEYPELSLREIHLIDAVCRAADHGTDNRATAIAAVQGVTAGTLTTAVNLLERKGYVERQRDEKDRRAVRILPTPLARRAESAHREFHRKMVEQVLDGLSPEESDALVNALGKLASFFSPADGKGSNEAQRKVR</sequence>
<dbReference type="EMBL" id="DXCX01000012">
    <property type="protein sequence ID" value="HIY72505.1"/>
    <property type="molecule type" value="Genomic_DNA"/>
</dbReference>
<proteinExistence type="predicted"/>
<dbReference type="GO" id="GO:0003700">
    <property type="term" value="F:DNA-binding transcription factor activity"/>
    <property type="evidence" value="ECO:0007669"/>
    <property type="project" value="InterPro"/>
</dbReference>